<name>A0A0G3CHV8_METBA</name>
<feature type="region of interest" description="Disordered" evidence="1">
    <location>
        <begin position="424"/>
        <end position="482"/>
    </location>
</feature>
<evidence type="ECO:0000259" key="3">
    <source>
        <dbReference type="Pfam" id="PF03781"/>
    </source>
</evidence>
<dbReference type="GO" id="GO:0120147">
    <property type="term" value="F:formylglycine-generating oxidase activity"/>
    <property type="evidence" value="ECO:0007669"/>
    <property type="project" value="TreeGrafter"/>
</dbReference>
<dbReference type="Proteomes" id="UP000035331">
    <property type="component" value="Chromosome"/>
</dbReference>
<dbReference type="InterPro" id="IPR011646">
    <property type="entry name" value="KAP_P-loop"/>
</dbReference>
<feature type="compositionally biased region" description="Basic and acidic residues" evidence="1">
    <location>
        <begin position="431"/>
        <end position="453"/>
    </location>
</feature>
<dbReference type="RefSeq" id="WP_048177221.1">
    <property type="nucleotide sequence ID" value="NZ_CP008746.1"/>
</dbReference>
<evidence type="ECO:0000313" key="6">
    <source>
        <dbReference type="Proteomes" id="UP000035331"/>
    </source>
</evidence>
<dbReference type="EMBL" id="CP008746">
    <property type="protein sequence ID" value="AKJ40310.1"/>
    <property type="molecule type" value="Genomic_DNA"/>
</dbReference>
<keyword evidence="2" id="KW-1133">Transmembrane helix</keyword>
<organism evidence="5 6">
    <name type="scientific">Methanosarcina barkeri CM1</name>
    <dbReference type="NCBI Taxonomy" id="796385"/>
    <lineage>
        <taxon>Archaea</taxon>
        <taxon>Methanobacteriati</taxon>
        <taxon>Methanobacteriota</taxon>
        <taxon>Stenosarchaea group</taxon>
        <taxon>Methanomicrobia</taxon>
        <taxon>Methanosarcinales</taxon>
        <taxon>Methanosarcinaceae</taxon>
        <taxon>Methanosarcina</taxon>
    </lineage>
</organism>
<reference evidence="5 6" key="2">
    <citation type="journal article" date="2015" name="Stand. Genomic Sci.">
        <title>The complete genome sequence of the rumen methanogen Methanosarcina barkeri CM1.</title>
        <authorList>
            <person name="Lambie S.C."/>
            <person name="Kelly W.J."/>
            <person name="Leahy S.C."/>
            <person name="Li D."/>
            <person name="Reilly K."/>
            <person name="McAllister T.A."/>
            <person name="Valle E.R."/>
            <person name="Attwood G.T."/>
            <person name="Altermann E."/>
        </authorList>
    </citation>
    <scope>NUCLEOTIDE SEQUENCE [LARGE SCALE GENOMIC DNA]</scope>
    <source>
        <strain evidence="5 6">CM1</strain>
    </source>
</reference>
<evidence type="ECO:0000256" key="1">
    <source>
        <dbReference type="SAM" id="MobiDB-lite"/>
    </source>
</evidence>
<dbReference type="SUPFAM" id="SSF52540">
    <property type="entry name" value="P-loop containing nucleoside triphosphate hydrolases"/>
    <property type="match status" value="1"/>
</dbReference>
<dbReference type="GeneID" id="70780465"/>
<dbReference type="Pfam" id="PF07693">
    <property type="entry name" value="KAP_NTPase"/>
    <property type="match status" value="1"/>
</dbReference>
<evidence type="ECO:0000259" key="4">
    <source>
        <dbReference type="Pfam" id="PF07693"/>
    </source>
</evidence>
<dbReference type="InterPro" id="IPR027417">
    <property type="entry name" value="P-loop_NTPase"/>
</dbReference>
<evidence type="ECO:0000256" key="2">
    <source>
        <dbReference type="SAM" id="Phobius"/>
    </source>
</evidence>
<dbReference type="InterPro" id="IPR016187">
    <property type="entry name" value="CTDL_fold"/>
</dbReference>
<evidence type="ECO:0000313" key="5">
    <source>
        <dbReference type="EMBL" id="AKJ40310.1"/>
    </source>
</evidence>
<keyword evidence="2" id="KW-0472">Membrane</keyword>
<accession>A0A0G3CHV8</accession>
<dbReference type="PANTHER" id="PTHR23150:SF19">
    <property type="entry name" value="FORMYLGLYCINE-GENERATING ENZYME"/>
    <property type="match status" value="1"/>
</dbReference>
<gene>
    <name evidence="5" type="ORF">MCM1_3323</name>
</gene>
<feature type="transmembrane region" description="Helical" evidence="2">
    <location>
        <begin position="216"/>
        <end position="241"/>
    </location>
</feature>
<dbReference type="Pfam" id="PF03781">
    <property type="entry name" value="FGE-sulfatase"/>
    <property type="match status" value="1"/>
</dbReference>
<protein>
    <submittedName>
        <fullName evidence="5">Uncharacterized protein</fullName>
    </submittedName>
</protein>
<dbReference type="Gene3D" id="3.90.1580.10">
    <property type="entry name" value="paralog of FGE (formylglycine-generating enzyme)"/>
    <property type="match status" value="1"/>
</dbReference>
<dbReference type="SUPFAM" id="SSF56436">
    <property type="entry name" value="C-type lectin-like"/>
    <property type="match status" value="1"/>
</dbReference>
<dbReference type="InterPro" id="IPR005532">
    <property type="entry name" value="SUMF_dom"/>
</dbReference>
<reference evidence="6" key="1">
    <citation type="submission" date="2014-06" db="EMBL/GenBank/DDBJ databases">
        <title>The complete genome sequence of Methanosarcina barkeri CM1.</title>
        <authorList>
            <consortium name="Pastoral Greenhouse Gas Research Consortium"/>
            <person name="Lambie S.C."/>
            <person name="Leahy S.C."/>
            <person name="Kelly W.J."/>
            <person name="Li D."/>
            <person name="Reilly K."/>
            <person name="Attwood G.T."/>
            <person name="Altermann E."/>
        </authorList>
    </citation>
    <scope>NUCLEOTIDE SEQUENCE [LARGE SCALE GENOMIC DNA]</scope>
    <source>
        <strain evidence="6">CM1</strain>
    </source>
</reference>
<dbReference type="InterPro" id="IPR042095">
    <property type="entry name" value="SUMF_sf"/>
</dbReference>
<dbReference type="PATRIC" id="fig|796385.3.peg.4037"/>
<feature type="transmembrane region" description="Helical" evidence="2">
    <location>
        <begin position="247"/>
        <end position="269"/>
    </location>
</feature>
<feature type="domain" description="Sulfatase-modifying factor enzyme-like" evidence="3">
    <location>
        <begin position="655"/>
        <end position="835"/>
    </location>
</feature>
<dbReference type="InterPro" id="IPR051043">
    <property type="entry name" value="Sulfatase_Mod_Factor_Kinase"/>
</dbReference>
<keyword evidence="2" id="KW-0812">Transmembrane</keyword>
<sequence length="868" mass="98886">MSGDKSKSSFECLNDVSTKEDVLGFRPYVEAIAEFLTSEGTKPPITLSIEGQWGCGKSSFMKQLKEEIEKGNICDISIREFWKYLFLNKKKAGLPELKPLISKLETLFSSIEEKFSQNNGNELNNKDENFDPYSFENKIRAILIYIPSKIKRRKYFTVWFNCWRYEKEDELWAAFALSLMEQLSEQLSWAQRLLAQLKLRYLRLEFKWKSKNSISLHIFFFIIAVCILSYSIVNLVTILYLNSINQLSVTVLATLAGIIGSILPIFYFWKDIKDVIGNPFDFSKFVSNPNYTEHISFIERFHSDFSKIIKSYAGNSRVYVFIDDLDRCEIPKAAELMQALNLMISDEANIYFSIGMDRKVISAGLAAKNEQILKYLKMDGPNHGYGLEYGYNFIEKFIQLPFKVPSPKSVDFLKFLPSANKIETPLNPSEPVDKLSVSEDPTPDKSPERDLKPSKNGNSNKETGTIDQNNDETVSNKQEIQNDKDCVEDYETSKLILKMVSSALDNNPRRIKQFINQFRFQRTIGKRTGLFSYNKGTAPENMWNCKKLAKFVAISIKWNSIISALNSNRVLLTILQEYALKPENEDKNLEKWIRDERLIEFLRYGCVEESNPSKNAAEYTLSGLDLSKLLQVSPVIVYPEESMSGSLLPSIDEMEFVRIPAGEFMMGSPSDEEGRSDNEGPVHKVTIKNPFYLGKYPVTQKHWTVVMGSNPSRFKSDNLPVESISWNDVQEFIARLNEIEGTERYCLPSEAEWEYACRAGTTTRYSFGDDESKLGDYAWYSNNSGLKTQPVGQKKPDPWDLYDMHGNVWEWVQGRWHANYEGAPSDGNAWDGDSTGVAAGTTMPWTAGQLTAVGTAPTTAAPMLASVF</sequence>
<feature type="compositionally biased region" description="Polar residues" evidence="1">
    <location>
        <begin position="455"/>
        <end position="479"/>
    </location>
</feature>
<feature type="domain" description="KAP NTPase" evidence="4">
    <location>
        <begin position="25"/>
        <end position="520"/>
    </location>
</feature>
<dbReference type="PANTHER" id="PTHR23150">
    <property type="entry name" value="SULFATASE MODIFYING FACTOR 1, 2"/>
    <property type="match status" value="1"/>
</dbReference>
<proteinExistence type="predicted"/>
<dbReference type="AlphaFoldDB" id="A0A0G3CHV8"/>